<name>A0ABT2GPD1_9MICO</name>
<feature type="transmembrane region" description="Helical" evidence="1">
    <location>
        <begin position="124"/>
        <end position="142"/>
    </location>
</feature>
<reference evidence="2" key="1">
    <citation type="submission" date="2022-08" db="EMBL/GenBank/DDBJ databases">
        <authorList>
            <person name="Deng Y."/>
            <person name="Han X.-F."/>
            <person name="Zhang Y.-Q."/>
        </authorList>
    </citation>
    <scope>NUCLEOTIDE SEQUENCE</scope>
    <source>
        <strain evidence="2">CPCC 205763</strain>
    </source>
</reference>
<feature type="transmembrane region" description="Helical" evidence="1">
    <location>
        <begin position="148"/>
        <end position="170"/>
    </location>
</feature>
<evidence type="ECO:0008006" key="4">
    <source>
        <dbReference type="Google" id="ProtNLM"/>
    </source>
</evidence>
<gene>
    <name evidence="2" type="ORF">N1027_03265</name>
</gene>
<dbReference type="EMBL" id="JANLCM010000001">
    <property type="protein sequence ID" value="MCS5717150.1"/>
    <property type="molecule type" value="Genomic_DNA"/>
</dbReference>
<organism evidence="2 3">
    <name type="scientific">Herbiconiux aconitum</name>
    <dbReference type="NCBI Taxonomy" id="2970913"/>
    <lineage>
        <taxon>Bacteria</taxon>
        <taxon>Bacillati</taxon>
        <taxon>Actinomycetota</taxon>
        <taxon>Actinomycetes</taxon>
        <taxon>Micrococcales</taxon>
        <taxon>Microbacteriaceae</taxon>
        <taxon>Herbiconiux</taxon>
    </lineage>
</organism>
<keyword evidence="1" id="KW-0812">Transmembrane</keyword>
<accession>A0ABT2GPD1</accession>
<evidence type="ECO:0000256" key="1">
    <source>
        <dbReference type="SAM" id="Phobius"/>
    </source>
</evidence>
<feature type="transmembrane region" description="Helical" evidence="1">
    <location>
        <begin position="82"/>
        <end position="112"/>
    </location>
</feature>
<sequence length="180" mass="18901">MTTSQSRSVAAQRYLGELDAALAAAPAALRTEIVSDIGASLDGLSDAEARARIEELGDPRAIAADASAQVRSMNPDRAASKVYPTITAIVLIVGWYVVPVLGWIAGLVMIGVGSEWTSAVRRRSIFTSIVAAVVAIGALLFFRTTEFGLVGLAIFLVVPFITNIFVGASLRAQWGARGPV</sequence>
<keyword evidence="3" id="KW-1185">Reference proteome</keyword>
<dbReference type="RefSeq" id="WP_259505171.1">
    <property type="nucleotide sequence ID" value="NZ_JANLCM010000001.1"/>
</dbReference>
<proteinExistence type="predicted"/>
<protein>
    <recommendedName>
        <fullName evidence="4">DUF1700 domain-containing protein</fullName>
    </recommendedName>
</protein>
<keyword evidence="1" id="KW-0472">Membrane</keyword>
<keyword evidence="1" id="KW-1133">Transmembrane helix</keyword>
<comment type="caution">
    <text evidence="2">The sequence shown here is derived from an EMBL/GenBank/DDBJ whole genome shotgun (WGS) entry which is preliminary data.</text>
</comment>
<dbReference type="Proteomes" id="UP001165584">
    <property type="component" value="Unassembled WGS sequence"/>
</dbReference>
<evidence type="ECO:0000313" key="2">
    <source>
        <dbReference type="EMBL" id="MCS5717150.1"/>
    </source>
</evidence>
<evidence type="ECO:0000313" key="3">
    <source>
        <dbReference type="Proteomes" id="UP001165584"/>
    </source>
</evidence>